<organism evidence="2 3">
    <name type="scientific">Cognatishimia maritima</name>
    <dbReference type="NCBI Taxonomy" id="870908"/>
    <lineage>
        <taxon>Bacteria</taxon>
        <taxon>Pseudomonadati</taxon>
        <taxon>Pseudomonadota</taxon>
        <taxon>Alphaproteobacteria</taxon>
        <taxon>Rhodobacterales</taxon>
        <taxon>Paracoccaceae</taxon>
        <taxon>Cognatishimia</taxon>
    </lineage>
</organism>
<dbReference type="AlphaFoldDB" id="A0A1M5MKR6"/>
<feature type="region of interest" description="Disordered" evidence="1">
    <location>
        <begin position="212"/>
        <end position="243"/>
    </location>
</feature>
<keyword evidence="3" id="KW-1185">Reference proteome</keyword>
<dbReference type="STRING" id="870908.SAMN04488044_1251"/>
<name>A0A1M5MKR6_9RHOB</name>
<evidence type="ECO:0000256" key="1">
    <source>
        <dbReference type="SAM" id="MobiDB-lite"/>
    </source>
</evidence>
<protein>
    <submittedName>
        <fullName evidence="2">Uncharacterized protein</fullName>
    </submittedName>
</protein>
<dbReference type="RefSeq" id="WP_131814570.1">
    <property type="nucleotide sequence ID" value="NZ_FQWM01000002.1"/>
</dbReference>
<sequence length="243" mass="27063">MRRLFLTFLFRTPWMGWRVGMRLPALLRRFWRMEQSAHYEPHSPNGPAMRRAQQLLATAKKNGRKTCVYVLGSTKPESRLSPTGAQKLRHYLRPSDLLIEQGDGTLVVVQTAAKHLSKDDCARQASRLKVAAAAIASSDGRRVADTLAVGYCLSDHVVTSDITALVSAAQEVWRATSDRARNNVHAHPPLTVPRTSHLTAAKLPIYVQPRPHPTSIRFPKSMENVTPPSRDAHISRNPLDLSA</sequence>
<reference evidence="3" key="1">
    <citation type="submission" date="2016-11" db="EMBL/GenBank/DDBJ databases">
        <authorList>
            <person name="Varghese N."/>
            <person name="Submissions S."/>
        </authorList>
    </citation>
    <scope>NUCLEOTIDE SEQUENCE [LARGE SCALE GENOMIC DNA]</scope>
    <source>
        <strain evidence="3">DSM 28223</strain>
    </source>
</reference>
<accession>A0A1M5MKR6</accession>
<proteinExistence type="predicted"/>
<dbReference type="EMBL" id="FQWM01000002">
    <property type="protein sequence ID" value="SHG77363.1"/>
    <property type="molecule type" value="Genomic_DNA"/>
</dbReference>
<dbReference type="Proteomes" id="UP000184211">
    <property type="component" value="Unassembled WGS sequence"/>
</dbReference>
<evidence type="ECO:0000313" key="3">
    <source>
        <dbReference type="Proteomes" id="UP000184211"/>
    </source>
</evidence>
<evidence type="ECO:0000313" key="2">
    <source>
        <dbReference type="EMBL" id="SHG77363.1"/>
    </source>
</evidence>
<gene>
    <name evidence="2" type="ORF">SAMN04488044_1251</name>
</gene>